<sequence length="78" mass="9436">MKPSYIMFYYVWTIGMLFLGIFGLWIIMLYKEDTQEQFRNYPAVTKIPNILPPNPYMRDAVPRRRNIVVEGYTDKVRR</sequence>
<accession>A0A6C0HUL6</accession>
<feature type="transmembrane region" description="Helical" evidence="1">
    <location>
        <begin position="6"/>
        <end position="30"/>
    </location>
</feature>
<evidence type="ECO:0000256" key="1">
    <source>
        <dbReference type="SAM" id="Phobius"/>
    </source>
</evidence>
<proteinExistence type="predicted"/>
<reference evidence="2" key="1">
    <citation type="journal article" date="2020" name="Nature">
        <title>Giant virus diversity and host interactions through global metagenomics.</title>
        <authorList>
            <person name="Schulz F."/>
            <person name="Roux S."/>
            <person name="Paez-Espino D."/>
            <person name="Jungbluth S."/>
            <person name="Walsh D.A."/>
            <person name="Denef V.J."/>
            <person name="McMahon K.D."/>
            <person name="Konstantinidis K.T."/>
            <person name="Eloe-Fadrosh E.A."/>
            <person name="Kyrpides N.C."/>
            <person name="Woyke T."/>
        </authorList>
    </citation>
    <scope>NUCLEOTIDE SEQUENCE</scope>
    <source>
        <strain evidence="2">GVMAG-M-3300023184-16</strain>
    </source>
</reference>
<organism evidence="2">
    <name type="scientific">viral metagenome</name>
    <dbReference type="NCBI Taxonomy" id="1070528"/>
    <lineage>
        <taxon>unclassified sequences</taxon>
        <taxon>metagenomes</taxon>
        <taxon>organismal metagenomes</taxon>
    </lineage>
</organism>
<name>A0A6C0HUL6_9ZZZZ</name>
<dbReference type="EMBL" id="MN740015">
    <property type="protein sequence ID" value="QHT83987.1"/>
    <property type="molecule type" value="Genomic_DNA"/>
</dbReference>
<protein>
    <submittedName>
        <fullName evidence="2">Uncharacterized protein</fullName>
    </submittedName>
</protein>
<keyword evidence="1" id="KW-1133">Transmembrane helix</keyword>
<keyword evidence="1" id="KW-0812">Transmembrane</keyword>
<dbReference type="AlphaFoldDB" id="A0A6C0HUL6"/>
<keyword evidence="1" id="KW-0472">Membrane</keyword>
<evidence type="ECO:0000313" key="2">
    <source>
        <dbReference type="EMBL" id="QHT83987.1"/>
    </source>
</evidence>